<dbReference type="SUPFAM" id="SSF51182">
    <property type="entry name" value="RmlC-like cupins"/>
    <property type="match status" value="1"/>
</dbReference>
<dbReference type="RefSeq" id="WP_341412629.1">
    <property type="nucleotide sequence ID" value="NZ_JBBUTH010000010.1"/>
</dbReference>
<dbReference type="InterPro" id="IPR011051">
    <property type="entry name" value="RmlC_Cupin_sf"/>
</dbReference>
<dbReference type="EMBL" id="JBBUTH010000010">
    <property type="protein sequence ID" value="MEK8052896.1"/>
    <property type="molecule type" value="Genomic_DNA"/>
</dbReference>
<dbReference type="InterPro" id="IPR014710">
    <property type="entry name" value="RmlC-like_jellyroll"/>
</dbReference>
<dbReference type="InterPro" id="IPR010282">
    <property type="entry name" value="Uncharacterised_HutD/Ves"/>
</dbReference>
<dbReference type="Pfam" id="PF05962">
    <property type="entry name" value="HutD"/>
    <property type="match status" value="1"/>
</dbReference>
<comment type="caution">
    <text evidence="1">The sequence shown here is derived from an EMBL/GenBank/DDBJ whole genome shotgun (WGS) entry which is preliminary data.</text>
</comment>
<dbReference type="PANTHER" id="PTHR37943">
    <property type="entry name" value="PROTEIN VES"/>
    <property type="match status" value="1"/>
</dbReference>
<reference evidence="1 2" key="1">
    <citation type="submission" date="2024-04" db="EMBL/GenBank/DDBJ databases">
        <title>Novel species of the genus Ideonella isolated from streams.</title>
        <authorList>
            <person name="Lu H."/>
        </authorList>
    </citation>
    <scope>NUCLEOTIDE SEQUENCE [LARGE SCALE GENOMIC DNA]</scope>
    <source>
        <strain evidence="1 2">DXS22W</strain>
    </source>
</reference>
<proteinExistence type="predicted"/>
<evidence type="ECO:0000313" key="1">
    <source>
        <dbReference type="EMBL" id="MEK8052896.1"/>
    </source>
</evidence>
<protein>
    <submittedName>
        <fullName evidence="1">HutD family protein</fullName>
    </submittedName>
</protein>
<dbReference type="Proteomes" id="UP001365405">
    <property type="component" value="Unassembled WGS sequence"/>
</dbReference>
<dbReference type="CDD" id="cd20293">
    <property type="entry name" value="cupin_HutD_N"/>
    <property type="match status" value="1"/>
</dbReference>
<keyword evidence="2" id="KW-1185">Reference proteome</keyword>
<sequence length="206" mass="21850">MALTDARGWQWLAVDPVPPEPWRNGGGRTRTLFTWPGGGGADWQLRVSVADIERDGPFSAFDGVRRGFAVLQGAGVQLQFGAQQRRLTVDSEPLHFDGADAPGCTLIGGPTRDLNLMLRGLDGGLLTARPGEAWMPPPGTWAACLCTASSRLHLGEDWLDAPVLGLAIAAPAGVGPCAALRWTPIDPAARACWLWAQLPESPSPTP</sequence>
<dbReference type="PANTHER" id="PTHR37943:SF1">
    <property type="entry name" value="PROTEIN VES"/>
    <property type="match status" value="1"/>
</dbReference>
<evidence type="ECO:0000313" key="2">
    <source>
        <dbReference type="Proteomes" id="UP001365405"/>
    </source>
</evidence>
<dbReference type="Gene3D" id="2.60.120.10">
    <property type="entry name" value="Jelly Rolls"/>
    <property type="match status" value="1"/>
</dbReference>
<name>A0ABU9CM86_9BURK</name>
<accession>A0ABU9CM86</accession>
<organism evidence="1 2">
    <name type="scientific">Pseudaquabacterium inlustre</name>
    <dbReference type="NCBI Taxonomy" id="2984192"/>
    <lineage>
        <taxon>Bacteria</taxon>
        <taxon>Pseudomonadati</taxon>
        <taxon>Pseudomonadota</taxon>
        <taxon>Betaproteobacteria</taxon>
        <taxon>Burkholderiales</taxon>
        <taxon>Sphaerotilaceae</taxon>
        <taxon>Pseudaquabacterium</taxon>
    </lineage>
</organism>
<gene>
    <name evidence="1" type="ORF">AACH10_21775</name>
</gene>